<feature type="compositionally biased region" description="Polar residues" evidence="1">
    <location>
        <begin position="304"/>
        <end position="324"/>
    </location>
</feature>
<reference evidence="3" key="1">
    <citation type="journal article" date="2020" name="Mitochondrial DNA Part B Resour">
        <title>Characterization and phylogenetic analysis of the complete mitochondrial genome of Clavulina sp. (Cantharellales: Clavulinaceae).</title>
        <authorList>
            <person name="Tan M."/>
            <person name="Zhao G."/>
        </authorList>
    </citation>
    <scope>NUCLEOTIDE SEQUENCE</scope>
</reference>
<feature type="region of interest" description="Disordered" evidence="1">
    <location>
        <begin position="302"/>
        <end position="325"/>
    </location>
</feature>
<evidence type="ECO:0000256" key="2">
    <source>
        <dbReference type="SAM" id="Phobius"/>
    </source>
</evidence>
<protein>
    <submittedName>
        <fullName evidence="3">Uncharacterized protein</fullName>
    </submittedName>
</protein>
<feature type="transmembrane region" description="Helical" evidence="2">
    <location>
        <begin position="107"/>
        <end position="126"/>
    </location>
</feature>
<feature type="transmembrane region" description="Helical" evidence="2">
    <location>
        <begin position="27"/>
        <end position="45"/>
    </location>
</feature>
<dbReference type="EMBL" id="MT649302">
    <property type="protein sequence ID" value="QRH18071.1"/>
    <property type="molecule type" value="Genomic_DNA"/>
</dbReference>
<accession>A0A890JE76</accession>
<name>A0A890JE76_9AGAM</name>
<keyword evidence="2" id="KW-0472">Membrane</keyword>
<evidence type="ECO:0000256" key="1">
    <source>
        <dbReference type="SAM" id="MobiDB-lite"/>
    </source>
</evidence>
<proteinExistence type="predicted"/>
<geneLocation type="mitochondrion" evidence="3"/>
<feature type="transmembrane region" description="Helical" evidence="2">
    <location>
        <begin position="176"/>
        <end position="195"/>
    </location>
</feature>
<keyword evidence="2" id="KW-1133">Transmembrane helix</keyword>
<feature type="transmembrane region" description="Helical" evidence="2">
    <location>
        <begin position="138"/>
        <end position="155"/>
    </location>
</feature>
<feature type="transmembrane region" description="Helical" evidence="2">
    <location>
        <begin position="52"/>
        <end position="73"/>
    </location>
</feature>
<evidence type="ECO:0000313" key="3">
    <source>
        <dbReference type="EMBL" id="QRH18071.1"/>
    </source>
</evidence>
<keyword evidence="3" id="KW-0496">Mitochondrion</keyword>
<sequence>MSKLNNFIYYIQLSNKIPNSYLLKNNYLKGLIILRVVSSIIVRIINIDVSKIVSPFLTFILYNIIIFSVIFIIYLQSSLIFKIGYMIKNIPLFIIKIKENNALDIKIYSSYFLINFISIGITIWVINRMIVISNFKDLYMFALTIGLFISLFYFLKKNKSFNQFNYNIQKYPLWMVFLFMTILLSLWILLPYSFIKLIETYKEVLGRYNTFLNSTIILNMSDSSTINGNNNIQENQNNFSTISERETSVSTSESHSNNSNQDTSAITSTNTWGNGTANSFATSRTHERIVRNINQEISEIASESIDNSTSDNSNQNETPSSKTNKNIDDYVNIRYNKNYYVLKNTHLLTKYNGYKIITSFLDTNGRPYPNTTIVRFRNYYSSFDVDSKYQNLFWVNTNFDISKYRSLIRNLYAKDNSDILLSILYSLTGEYFSSMKTLVQVNEKYLNPLRKDLYILDKFMSSEEGLIDKHPHILLGTNSPEEKVYFNLKYLVGNHSETFPILSIKYSNWELRYLYDLGELITRLNLCNFPLSPNDIIIQNLVRDRNLGLHFINYQACTKDGAIIFAQILNMMGLNCQVIENLDSIKICIFDLQLHNNINPNIIDSSLVFNNEQNLTKSKSLINLKNYGIKEQTQIEFNHNKKTPKFNTIKKVLSVLNIKNK</sequence>
<gene>
    <name evidence="3" type="primary">orf661</name>
</gene>
<feature type="region of interest" description="Disordered" evidence="1">
    <location>
        <begin position="242"/>
        <end position="269"/>
    </location>
</feature>
<dbReference type="AlphaFoldDB" id="A0A890JE76"/>
<organism evidence="3">
    <name type="scientific">Clavulina sp</name>
    <dbReference type="NCBI Taxonomy" id="1745192"/>
    <lineage>
        <taxon>Eukaryota</taxon>
        <taxon>Fungi</taxon>
        <taxon>Dikarya</taxon>
        <taxon>Basidiomycota</taxon>
        <taxon>Agaricomycotina</taxon>
        <taxon>Agaricomycetes</taxon>
        <taxon>Cantharellales</taxon>
        <taxon>Hydnaceae</taxon>
        <taxon>Clavulina</taxon>
    </lineage>
</organism>
<feature type="compositionally biased region" description="Low complexity" evidence="1">
    <location>
        <begin position="242"/>
        <end position="260"/>
    </location>
</feature>
<keyword evidence="2" id="KW-0812">Transmembrane</keyword>